<evidence type="ECO:0000256" key="11">
    <source>
        <dbReference type="ARBA" id="ARBA00066505"/>
    </source>
</evidence>
<dbReference type="AlphaFoldDB" id="A0AAQ3RIK4"/>
<feature type="transmembrane region" description="Helical" evidence="13">
    <location>
        <begin position="478"/>
        <end position="498"/>
    </location>
</feature>
<evidence type="ECO:0000259" key="14">
    <source>
        <dbReference type="Pfam" id="PF13632"/>
    </source>
</evidence>
<evidence type="ECO:0000256" key="9">
    <source>
        <dbReference type="ARBA" id="ARBA00051800"/>
    </source>
</evidence>
<feature type="transmembrane region" description="Helical" evidence="13">
    <location>
        <begin position="395"/>
        <end position="423"/>
    </location>
</feature>
<keyword evidence="5 13" id="KW-1133">Transmembrane helix</keyword>
<evidence type="ECO:0000256" key="4">
    <source>
        <dbReference type="ARBA" id="ARBA00022692"/>
    </source>
</evidence>
<gene>
    <name evidence="15" type="ORF">V8G54_028844</name>
</gene>
<dbReference type="GO" id="GO:0047259">
    <property type="term" value="F:glucomannan 4-beta-mannosyltransferase activity"/>
    <property type="evidence" value="ECO:0007669"/>
    <property type="project" value="UniProtKB-EC"/>
</dbReference>
<dbReference type="GO" id="GO:0051753">
    <property type="term" value="F:mannan synthase activity"/>
    <property type="evidence" value="ECO:0007669"/>
    <property type="project" value="UniProtKB-ARBA"/>
</dbReference>
<comment type="catalytic activity">
    <reaction evidence="9">
        <text>GDP-mannose + (glucomannan)n = GDP + (glucomannan)n+1.</text>
        <dbReference type="EC" id="2.4.1.32"/>
    </reaction>
</comment>
<evidence type="ECO:0000313" key="15">
    <source>
        <dbReference type="EMBL" id="WVY96693.1"/>
    </source>
</evidence>
<keyword evidence="8" id="KW-0961">Cell wall biogenesis/degradation</keyword>
<evidence type="ECO:0000256" key="13">
    <source>
        <dbReference type="SAM" id="Phobius"/>
    </source>
</evidence>
<keyword evidence="6" id="KW-0333">Golgi apparatus</keyword>
<comment type="similarity">
    <text evidence="10">Belongs to the glycosyltransferase 2 family. Plant cellulose synthase-like A subfamily.</text>
</comment>
<dbReference type="Pfam" id="PF13632">
    <property type="entry name" value="Glyco_trans_2_3"/>
    <property type="match status" value="1"/>
</dbReference>
<sequence length="530" mass="60634">MDRLSSAATFENMHYDGSASQMGLIWQQTRAPLVVPALKILVALCLAMSIMMFVERVYMGIVIIFVKLFRYKPDKKYKWEPLRDDLEIGNSAYPMVLVQIPMYNEKEVYQLSIGAACGISWPSDRIIIQVLDDSTDPIIKKMVEVECQRWASKGINIKYEIRQNRNGYKAGALKEGMKHSYVNLCDYVAIFDADFQPEPNFLRRTIPFLAHNPEVALVQARWKFVNADECLMTRMQEMSLDYHFLVEQEVGSSTYAFFGFNGTAGVWRISALNEAGGWKDRTTVEDMDLAVRAGLKGGKFVYLSDLKVKSELPSTFKAFRYQQHRWSCGPANLFKKMAMEIMRNKKVSTWKKFYVIYSFFFVRKIVAHVVTFVFYCVVMPATVLVPEVEVPKWGAVYIPSIITLLNAVGTPRSIHLLVFWILFENVMSMHRTKATLTGLLEAGRVNEWVVTEKLGDALKTKSGGKAARKPRIKISERLHFLELLVGAYLFFCGCYDLTYGRNHYFIYLFLQSIAFFVVGVGYVGTFVPNS</sequence>
<evidence type="ECO:0000256" key="7">
    <source>
        <dbReference type="ARBA" id="ARBA00023136"/>
    </source>
</evidence>
<feature type="transmembrane region" description="Helical" evidence="13">
    <location>
        <begin position="40"/>
        <end position="66"/>
    </location>
</feature>
<evidence type="ECO:0000256" key="10">
    <source>
        <dbReference type="ARBA" id="ARBA00060879"/>
    </source>
</evidence>
<evidence type="ECO:0000256" key="2">
    <source>
        <dbReference type="ARBA" id="ARBA00022676"/>
    </source>
</evidence>
<evidence type="ECO:0000256" key="1">
    <source>
        <dbReference type="ARBA" id="ARBA00004653"/>
    </source>
</evidence>
<comment type="subcellular location">
    <subcellularLocation>
        <location evidence="1">Golgi apparatus membrane</location>
        <topology evidence="1">Multi-pass membrane protein</topology>
    </subcellularLocation>
</comment>
<protein>
    <recommendedName>
        <fullName evidence="11">glucomannan 4-beta-mannosyltransferase</fullName>
        <ecNumber evidence="11">2.4.1.32</ecNumber>
    </recommendedName>
    <alternativeName>
        <fullName evidence="12">Glucomannan synthase</fullName>
    </alternativeName>
</protein>
<organism evidence="15 16">
    <name type="scientific">Vigna mungo</name>
    <name type="common">Black gram</name>
    <name type="synonym">Phaseolus mungo</name>
    <dbReference type="NCBI Taxonomy" id="3915"/>
    <lineage>
        <taxon>Eukaryota</taxon>
        <taxon>Viridiplantae</taxon>
        <taxon>Streptophyta</taxon>
        <taxon>Embryophyta</taxon>
        <taxon>Tracheophyta</taxon>
        <taxon>Spermatophyta</taxon>
        <taxon>Magnoliopsida</taxon>
        <taxon>eudicotyledons</taxon>
        <taxon>Gunneridae</taxon>
        <taxon>Pentapetalae</taxon>
        <taxon>rosids</taxon>
        <taxon>fabids</taxon>
        <taxon>Fabales</taxon>
        <taxon>Fabaceae</taxon>
        <taxon>Papilionoideae</taxon>
        <taxon>50 kb inversion clade</taxon>
        <taxon>NPAAA clade</taxon>
        <taxon>indigoferoid/millettioid clade</taxon>
        <taxon>Phaseoleae</taxon>
        <taxon>Vigna</taxon>
    </lineage>
</organism>
<evidence type="ECO:0000256" key="5">
    <source>
        <dbReference type="ARBA" id="ARBA00022989"/>
    </source>
</evidence>
<evidence type="ECO:0000256" key="8">
    <source>
        <dbReference type="ARBA" id="ARBA00023316"/>
    </source>
</evidence>
<dbReference type="GO" id="GO:0071555">
    <property type="term" value="P:cell wall organization"/>
    <property type="evidence" value="ECO:0007669"/>
    <property type="project" value="UniProtKB-KW"/>
</dbReference>
<proteinExistence type="inferred from homology"/>
<dbReference type="EC" id="2.4.1.32" evidence="11"/>
<dbReference type="GO" id="GO:0000139">
    <property type="term" value="C:Golgi membrane"/>
    <property type="evidence" value="ECO:0007669"/>
    <property type="project" value="UniProtKB-SubCell"/>
</dbReference>
<dbReference type="CDD" id="cd06437">
    <property type="entry name" value="CESA_CaSu_A2"/>
    <property type="match status" value="1"/>
</dbReference>
<evidence type="ECO:0000256" key="12">
    <source>
        <dbReference type="ARBA" id="ARBA00076024"/>
    </source>
</evidence>
<accession>A0AAQ3RIK4</accession>
<dbReference type="PANTHER" id="PTHR32044:SF21">
    <property type="entry name" value="GLUCOMANNAN 4-BETA-MANNOSYLTRANSFERASE 3-RELATED"/>
    <property type="match status" value="1"/>
</dbReference>
<keyword evidence="16" id="KW-1185">Reference proteome</keyword>
<dbReference type="SUPFAM" id="SSF53448">
    <property type="entry name" value="Nucleotide-diphospho-sugar transferases"/>
    <property type="match status" value="1"/>
</dbReference>
<dbReference type="InterPro" id="IPR001173">
    <property type="entry name" value="Glyco_trans_2-like"/>
</dbReference>
<name>A0AAQ3RIK4_VIGMU</name>
<dbReference type="Proteomes" id="UP001374535">
    <property type="component" value="Chromosome 9"/>
</dbReference>
<dbReference type="EMBL" id="CP144692">
    <property type="protein sequence ID" value="WVY96693.1"/>
    <property type="molecule type" value="Genomic_DNA"/>
</dbReference>
<feature type="transmembrane region" description="Helical" evidence="13">
    <location>
        <begin position="353"/>
        <end position="375"/>
    </location>
</feature>
<reference evidence="15 16" key="1">
    <citation type="journal article" date="2023" name="Life. Sci Alliance">
        <title>Evolutionary insights into 3D genome organization and epigenetic landscape of Vigna mungo.</title>
        <authorList>
            <person name="Junaid A."/>
            <person name="Singh B."/>
            <person name="Bhatia S."/>
        </authorList>
    </citation>
    <scope>NUCLEOTIDE SEQUENCE [LARGE SCALE GENOMIC DNA]</scope>
    <source>
        <strain evidence="15">Urdbean</strain>
    </source>
</reference>
<evidence type="ECO:0000313" key="16">
    <source>
        <dbReference type="Proteomes" id="UP001374535"/>
    </source>
</evidence>
<evidence type="ECO:0000256" key="6">
    <source>
        <dbReference type="ARBA" id="ARBA00023034"/>
    </source>
</evidence>
<feature type="domain" description="Glycosyltransferase 2-like" evidence="14">
    <location>
        <begin position="187"/>
        <end position="383"/>
    </location>
</feature>
<dbReference type="InterPro" id="IPR029044">
    <property type="entry name" value="Nucleotide-diphossugar_trans"/>
</dbReference>
<dbReference type="Gene3D" id="3.90.550.10">
    <property type="entry name" value="Spore Coat Polysaccharide Biosynthesis Protein SpsA, Chain A"/>
    <property type="match status" value="1"/>
</dbReference>
<keyword evidence="2" id="KW-0328">Glycosyltransferase</keyword>
<keyword evidence="4 13" id="KW-0812">Transmembrane</keyword>
<dbReference type="PANTHER" id="PTHR32044">
    <property type="entry name" value="GLUCOMANNAN 4-BETA-MANNOSYLTRANSFERASE 9"/>
    <property type="match status" value="1"/>
</dbReference>
<feature type="transmembrane region" description="Helical" evidence="13">
    <location>
        <begin position="504"/>
        <end position="527"/>
    </location>
</feature>
<keyword evidence="3" id="KW-0808">Transferase</keyword>
<evidence type="ECO:0000256" key="3">
    <source>
        <dbReference type="ARBA" id="ARBA00022679"/>
    </source>
</evidence>
<keyword evidence="7 13" id="KW-0472">Membrane</keyword>
<dbReference type="FunFam" id="3.90.550.10:FF:000015">
    <property type="entry name" value="Glucomannan 4-beta-mannosyltransferase 9"/>
    <property type="match status" value="1"/>
</dbReference>